<gene>
    <name evidence="1" type="ORF">PXEA_LOCUS24562</name>
</gene>
<proteinExistence type="predicted"/>
<protein>
    <submittedName>
        <fullName evidence="1">Uncharacterized protein</fullName>
    </submittedName>
</protein>
<keyword evidence="2" id="KW-1185">Reference proteome</keyword>
<evidence type="ECO:0000313" key="1">
    <source>
        <dbReference type="EMBL" id="VEL31122.1"/>
    </source>
</evidence>
<dbReference type="Proteomes" id="UP000784294">
    <property type="component" value="Unassembled WGS sequence"/>
</dbReference>
<dbReference type="AlphaFoldDB" id="A0A3S5CRR8"/>
<dbReference type="OrthoDB" id="441223at2759"/>
<dbReference type="EMBL" id="CAAALY010118956">
    <property type="protein sequence ID" value="VEL31122.1"/>
    <property type="molecule type" value="Genomic_DNA"/>
</dbReference>
<evidence type="ECO:0000313" key="2">
    <source>
        <dbReference type="Proteomes" id="UP000784294"/>
    </source>
</evidence>
<sequence length="77" mass="8815">MPYNPFPPAPPKSRLDEELEQGTYFLSQAEQLSAQTGAKLRASEAISRKRQLEQRMAAFIPPEKKIRYDHLSPSNKE</sequence>
<name>A0A3S5CRR8_9PLAT</name>
<accession>A0A3S5CRR8</accession>
<comment type="caution">
    <text evidence="1">The sequence shown here is derived from an EMBL/GenBank/DDBJ whole genome shotgun (WGS) entry which is preliminary data.</text>
</comment>
<organism evidence="1 2">
    <name type="scientific">Protopolystoma xenopodis</name>
    <dbReference type="NCBI Taxonomy" id="117903"/>
    <lineage>
        <taxon>Eukaryota</taxon>
        <taxon>Metazoa</taxon>
        <taxon>Spiralia</taxon>
        <taxon>Lophotrochozoa</taxon>
        <taxon>Platyhelminthes</taxon>
        <taxon>Monogenea</taxon>
        <taxon>Polyopisthocotylea</taxon>
        <taxon>Polystomatidea</taxon>
        <taxon>Polystomatidae</taxon>
        <taxon>Protopolystoma</taxon>
    </lineage>
</organism>
<reference evidence="1" key="1">
    <citation type="submission" date="2018-11" db="EMBL/GenBank/DDBJ databases">
        <authorList>
            <consortium name="Pathogen Informatics"/>
        </authorList>
    </citation>
    <scope>NUCLEOTIDE SEQUENCE</scope>
</reference>